<gene>
    <name evidence="2" type="ORF">PMAYCL1PPCAC_05685</name>
</gene>
<organism evidence="2 3">
    <name type="scientific">Pristionchus mayeri</name>
    <dbReference type="NCBI Taxonomy" id="1317129"/>
    <lineage>
        <taxon>Eukaryota</taxon>
        <taxon>Metazoa</taxon>
        <taxon>Ecdysozoa</taxon>
        <taxon>Nematoda</taxon>
        <taxon>Chromadorea</taxon>
        <taxon>Rhabditida</taxon>
        <taxon>Rhabditina</taxon>
        <taxon>Diplogasteromorpha</taxon>
        <taxon>Diplogasteroidea</taxon>
        <taxon>Neodiplogasteridae</taxon>
        <taxon>Pristionchus</taxon>
    </lineage>
</organism>
<feature type="non-terminal residue" evidence="2">
    <location>
        <position position="1"/>
    </location>
</feature>
<sequence length="128" mass="13172">LENKDAAVPSSSRKMASSRLCLLLLLSTAIAAASPNREKRNVITDLVHGVSGTVNGVANTATNLLGGVSGLARNFIDESGDDIVQALLTKIPINGQPIGEILQGVIDTLTRILANLQMTSAPSVAVVG</sequence>
<keyword evidence="3" id="KW-1185">Reference proteome</keyword>
<comment type="caution">
    <text evidence="2">The sequence shown here is derived from an EMBL/GenBank/DDBJ whole genome shotgun (WGS) entry which is preliminary data.</text>
</comment>
<evidence type="ECO:0000313" key="2">
    <source>
        <dbReference type="EMBL" id="GMR35490.1"/>
    </source>
</evidence>
<accession>A0AAN4ZEH1</accession>
<dbReference type="EMBL" id="BTRK01000002">
    <property type="protein sequence ID" value="GMR35490.1"/>
    <property type="molecule type" value="Genomic_DNA"/>
</dbReference>
<dbReference type="Proteomes" id="UP001328107">
    <property type="component" value="Unassembled WGS sequence"/>
</dbReference>
<name>A0AAN4ZEH1_9BILA</name>
<dbReference type="AlphaFoldDB" id="A0AAN4ZEH1"/>
<keyword evidence="1" id="KW-0732">Signal</keyword>
<feature type="chain" id="PRO_5042833625" description="Secreted protein" evidence="1">
    <location>
        <begin position="33"/>
        <end position="128"/>
    </location>
</feature>
<feature type="signal peptide" evidence="1">
    <location>
        <begin position="1"/>
        <end position="32"/>
    </location>
</feature>
<protein>
    <recommendedName>
        <fullName evidence="4">Secreted protein</fullName>
    </recommendedName>
</protein>
<proteinExistence type="predicted"/>
<evidence type="ECO:0008006" key="4">
    <source>
        <dbReference type="Google" id="ProtNLM"/>
    </source>
</evidence>
<reference evidence="3" key="1">
    <citation type="submission" date="2022-10" db="EMBL/GenBank/DDBJ databases">
        <title>Genome assembly of Pristionchus species.</title>
        <authorList>
            <person name="Yoshida K."/>
            <person name="Sommer R.J."/>
        </authorList>
    </citation>
    <scope>NUCLEOTIDE SEQUENCE [LARGE SCALE GENOMIC DNA]</scope>
    <source>
        <strain evidence="3">RS5460</strain>
    </source>
</reference>
<evidence type="ECO:0000313" key="3">
    <source>
        <dbReference type="Proteomes" id="UP001328107"/>
    </source>
</evidence>
<feature type="non-terminal residue" evidence="2">
    <location>
        <position position="128"/>
    </location>
</feature>
<evidence type="ECO:0000256" key="1">
    <source>
        <dbReference type="SAM" id="SignalP"/>
    </source>
</evidence>